<accession>A0ABM1TQU5</accession>
<dbReference type="RefSeq" id="XP_022258251.1">
    <property type="nucleotide sequence ID" value="XM_022402543.1"/>
</dbReference>
<keyword evidence="2 3" id="KW-0175">Coiled coil</keyword>
<name>A0ABM1TQU5_LIMPO</name>
<evidence type="ECO:0000256" key="2">
    <source>
        <dbReference type="ARBA" id="ARBA00023054"/>
    </source>
</evidence>
<dbReference type="Gene3D" id="1.20.5.4090">
    <property type="match status" value="1"/>
</dbReference>
<feature type="compositionally biased region" description="Basic and acidic residues" evidence="4">
    <location>
        <begin position="37"/>
        <end position="83"/>
    </location>
</feature>
<protein>
    <submittedName>
        <fullName evidence="6 7">Leucine-rich repeat flightless-interacting protein 2-like isoform X1</fullName>
    </submittedName>
</protein>
<dbReference type="GeneID" id="106473087"/>
<reference evidence="6 7" key="1">
    <citation type="submission" date="2025-05" db="UniProtKB">
        <authorList>
            <consortium name="RefSeq"/>
        </authorList>
    </citation>
    <scope>IDENTIFICATION</scope>
    <source>
        <tissue evidence="6 7">Muscle</tissue>
    </source>
</reference>
<proteinExistence type="inferred from homology"/>
<gene>
    <name evidence="6 7" type="primary">LOC106473087</name>
</gene>
<dbReference type="Pfam" id="PF09738">
    <property type="entry name" value="LRRFIP"/>
    <property type="match status" value="1"/>
</dbReference>
<evidence type="ECO:0000313" key="5">
    <source>
        <dbReference type="Proteomes" id="UP000694941"/>
    </source>
</evidence>
<dbReference type="PANTHER" id="PTHR19212">
    <property type="entry name" value="LEUCINE RICH REPEAT IN FLII INTERACTING PROTEIN"/>
    <property type="match status" value="1"/>
</dbReference>
<comment type="similarity">
    <text evidence="1">Belongs to the LRRFIP family.</text>
</comment>
<feature type="coiled-coil region" evidence="3">
    <location>
        <begin position="266"/>
        <end position="409"/>
    </location>
</feature>
<keyword evidence="5" id="KW-1185">Reference proteome</keyword>
<evidence type="ECO:0000256" key="3">
    <source>
        <dbReference type="SAM" id="Coils"/>
    </source>
</evidence>
<dbReference type="RefSeq" id="XP_013789225.1">
    <property type="nucleotide sequence ID" value="XM_013933771.2"/>
</dbReference>
<dbReference type="Proteomes" id="UP000694941">
    <property type="component" value="Unplaced"/>
</dbReference>
<evidence type="ECO:0000313" key="6">
    <source>
        <dbReference type="RefSeq" id="XP_013789225.1"/>
    </source>
</evidence>
<evidence type="ECO:0000256" key="1">
    <source>
        <dbReference type="ARBA" id="ARBA00008275"/>
    </source>
</evidence>
<evidence type="ECO:0000313" key="7">
    <source>
        <dbReference type="RefSeq" id="XP_022258251.1"/>
    </source>
</evidence>
<evidence type="ECO:0000256" key="4">
    <source>
        <dbReference type="SAM" id="MobiDB-lite"/>
    </source>
</evidence>
<dbReference type="InterPro" id="IPR019139">
    <property type="entry name" value="LRRFIP1/2"/>
</dbReference>
<sequence>MATVGSGRKRVTTKLYSAEDQALDQIAREAEARLAARRQARAEAREIRMRELEKQQKEADQQSDRHYELLSDPVRGRPSREGRSLMSGTPSFTSSRRSSEDSTEAVDNSRELRHQLQDLEEKFKKAMVSNAQLDNEKSTLTYNVDTLKDEIEELEENFIQIQKEHKDKSRAYDQLNRDFKEIKEEIEFLRESLRQRDELIEEHGLVLVGEEEIMVNGDDDCNSLRSTPDSSSPKTVGRAALVSQEAAQLLEQAGEGSLGKLLNVRLKRFAEEKQELLDEIHRLKFELEEEKQKTAKMEQLTLVHGPQSNGPEMKLLEVQREANKQVSDYKFKLKKAEQENSTLQSSVSRLESQVIRYKTAAENAEKVEDELKAEKRKLQREVREAQAKIEELETANAHLQKRIDKLKSARNALVK</sequence>
<feature type="compositionally biased region" description="Low complexity" evidence="4">
    <location>
        <begin position="87"/>
        <end position="96"/>
    </location>
</feature>
<feature type="region of interest" description="Disordered" evidence="4">
    <location>
        <begin position="37"/>
        <end position="111"/>
    </location>
</feature>
<organism evidence="5 7">
    <name type="scientific">Limulus polyphemus</name>
    <name type="common">Atlantic horseshoe crab</name>
    <dbReference type="NCBI Taxonomy" id="6850"/>
    <lineage>
        <taxon>Eukaryota</taxon>
        <taxon>Metazoa</taxon>
        <taxon>Ecdysozoa</taxon>
        <taxon>Arthropoda</taxon>
        <taxon>Chelicerata</taxon>
        <taxon>Merostomata</taxon>
        <taxon>Xiphosura</taxon>
        <taxon>Limulidae</taxon>
        <taxon>Limulus</taxon>
    </lineage>
</organism>
<dbReference type="PANTHER" id="PTHR19212:SF0">
    <property type="entry name" value="LD07988P"/>
    <property type="match status" value="1"/>
</dbReference>